<organism evidence="4 5">
    <name type="scientific">Solilutibacter tolerans</name>
    <dbReference type="NCBI Taxonomy" id="1604334"/>
    <lineage>
        <taxon>Bacteria</taxon>
        <taxon>Pseudomonadati</taxon>
        <taxon>Pseudomonadota</taxon>
        <taxon>Gammaproteobacteria</taxon>
        <taxon>Lysobacterales</taxon>
        <taxon>Lysobacteraceae</taxon>
        <taxon>Solilutibacter</taxon>
    </lineage>
</organism>
<dbReference type="Pfam" id="PF00326">
    <property type="entry name" value="Peptidase_S9"/>
    <property type="match status" value="1"/>
</dbReference>
<keyword evidence="4" id="KW-0645">Protease</keyword>
<dbReference type="GO" id="GO:0006508">
    <property type="term" value="P:proteolysis"/>
    <property type="evidence" value="ECO:0007669"/>
    <property type="project" value="InterPro"/>
</dbReference>
<dbReference type="PANTHER" id="PTHR42776:SF27">
    <property type="entry name" value="DIPEPTIDYL PEPTIDASE FAMILY MEMBER 6"/>
    <property type="match status" value="1"/>
</dbReference>
<dbReference type="SUPFAM" id="SSF82171">
    <property type="entry name" value="DPP6 N-terminal domain-like"/>
    <property type="match status" value="1"/>
</dbReference>
<evidence type="ECO:0000256" key="1">
    <source>
        <dbReference type="ARBA" id="ARBA00022801"/>
    </source>
</evidence>
<feature type="signal peptide" evidence="2">
    <location>
        <begin position="1"/>
        <end position="21"/>
    </location>
</feature>
<evidence type="ECO:0000313" key="5">
    <source>
        <dbReference type="Proteomes" id="UP000241788"/>
    </source>
</evidence>
<dbReference type="GO" id="GO:0004252">
    <property type="term" value="F:serine-type endopeptidase activity"/>
    <property type="evidence" value="ECO:0007669"/>
    <property type="project" value="TreeGrafter"/>
</dbReference>
<dbReference type="PANTHER" id="PTHR42776">
    <property type="entry name" value="SERINE PEPTIDASE S9 FAMILY MEMBER"/>
    <property type="match status" value="1"/>
</dbReference>
<proteinExistence type="predicted"/>
<dbReference type="STRING" id="1604334.SAMN05421546_0555"/>
<name>A0A1N6PBH7_9GAMM</name>
<keyword evidence="1" id="KW-0378">Hydrolase</keyword>
<dbReference type="InterPro" id="IPR001375">
    <property type="entry name" value="Peptidase_S9_cat"/>
</dbReference>
<sequence>MFKASMCLTAIVVGLCLPAFAQIPTAHDFARHSEVYEVALSPDGKHVAMTLPTQDNRETQLLIAPLDGNGKTQRMRFGNQEHVSDIVWTADDRVTLARARNMPLQPMPYSLGQLFSTDVTGKDQETLFGYFQNKGLATARRKDEGFASLAKVLDEEPGSALVWFTCWNCGERPDTVVYKVDTRTGNRQEVERVKDSAHLYFDQTGHARVMVGRDDNDEPTVSYRRTPTADWAPMPESLVGYNLSGIHFDASGNKATASVSDKGEAPSWYRLDLNAGTRTPIDYRAGFEAAYVPRAGRNGPPIAVISLAAKPSVQYLDPTSEFTKLHAGLMKAFPAHIVDFDDFSRDSRKVLFRVFSDRQPTKWYVIDRDTMKTQLVAESMPWIKAEQMASVTPIEFKSRHGETMHGFITSKGPGPRPMVVMPHGGPHGPYDSWGFDPHAQFLASRGYAVLQVNFRGSGGRGINFEKSGYREWGGKMQDDIADAVRWSIDNKVADPSRICTFGASYGGYAALMQPLRFPELYKCAIGYVGVYDLTVMKKEGDITQSRDGRRYLDRVLGKDDAQLKAWSPAQNVDAIKVPVFLVQGDADRRVPMPQFNALKNAFTARDIPVETMVAAGEGHGFYSVKNREALYQRMEEFLGKHIGAGAK</sequence>
<feature type="domain" description="Peptidase S9 prolyl oligopeptidase catalytic" evidence="3">
    <location>
        <begin position="433"/>
        <end position="643"/>
    </location>
</feature>
<dbReference type="OrthoDB" id="4269629at2"/>
<protein>
    <submittedName>
        <fullName evidence="4">Dipeptidyl aminopeptidase/acylaminoacyl peptidase</fullName>
    </submittedName>
</protein>
<dbReference type="SUPFAM" id="SSF53474">
    <property type="entry name" value="alpha/beta-Hydrolases"/>
    <property type="match status" value="1"/>
</dbReference>
<feature type="chain" id="PRO_5009937416" evidence="2">
    <location>
        <begin position="22"/>
        <end position="647"/>
    </location>
</feature>
<keyword evidence="4" id="KW-0031">Aminopeptidase</keyword>
<dbReference type="GO" id="GO:0004177">
    <property type="term" value="F:aminopeptidase activity"/>
    <property type="evidence" value="ECO:0007669"/>
    <property type="project" value="UniProtKB-KW"/>
</dbReference>
<dbReference type="Gene3D" id="3.40.50.1820">
    <property type="entry name" value="alpha/beta hydrolase"/>
    <property type="match status" value="1"/>
</dbReference>
<gene>
    <name evidence="4" type="ORF">SAMN05421546_0555</name>
</gene>
<evidence type="ECO:0000256" key="2">
    <source>
        <dbReference type="SAM" id="SignalP"/>
    </source>
</evidence>
<evidence type="ECO:0000313" key="4">
    <source>
        <dbReference type="EMBL" id="SIQ01674.1"/>
    </source>
</evidence>
<dbReference type="InterPro" id="IPR029058">
    <property type="entry name" value="AB_hydrolase_fold"/>
</dbReference>
<keyword evidence="5" id="KW-1185">Reference proteome</keyword>
<dbReference type="Proteomes" id="UP000241788">
    <property type="component" value="Unassembled WGS sequence"/>
</dbReference>
<evidence type="ECO:0000259" key="3">
    <source>
        <dbReference type="Pfam" id="PF00326"/>
    </source>
</evidence>
<keyword evidence="2" id="KW-0732">Signal</keyword>
<reference evidence="5" key="1">
    <citation type="submission" date="2017-01" db="EMBL/GenBank/DDBJ databases">
        <authorList>
            <person name="Varghese N."/>
            <person name="Submissions S."/>
        </authorList>
    </citation>
    <scope>NUCLEOTIDE SEQUENCE [LARGE SCALE GENOMIC DNA]</scope>
    <source>
        <strain evidence="5">UM1</strain>
    </source>
</reference>
<dbReference type="EMBL" id="FTLW01000001">
    <property type="protein sequence ID" value="SIQ01674.1"/>
    <property type="molecule type" value="Genomic_DNA"/>
</dbReference>
<accession>A0A1N6PBH7</accession>
<dbReference type="AlphaFoldDB" id="A0A1N6PBH7"/>